<comment type="similarity">
    <text evidence="1">Belongs to the LysR transcriptional regulatory family.</text>
</comment>
<dbReference type="Gene3D" id="1.10.10.10">
    <property type="entry name" value="Winged helix-like DNA-binding domain superfamily/Winged helix DNA-binding domain"/>
    <property type="match status" value="1"/>
</dbReference>
<comment type="caution">
    <text evidence="6">The sequence shown here is derived from an EMBL/GenBank/DDBJ whole genome shotgun (WGS) entry which is preliminary data.</text>
</comment>
<dbReference type="PROSITE" id="PS50931">
    <property type="entry name" value="HTH_LYSR"/>
    <property type="match status" value="1"/>
</dbReference>
<keyword evidence="4" id="KW-0804">Transcription</keyword>
<dbReference type="EMBL" id="JAUSRB010000002">
    <property type="protein sequence ID" value="MDP9867173.1"/>
    <property type="molecule type" value="Genomic_DNA"/>
</dbReference>
<evidence type="ECO:0000256" key="2">
    <source>
        <dbReference type="ARBA" id="ARBA00023015"/>
    </source>
</evidence>
<evidence type="ECO:0000256" key="4">
    <source>
        <dbReference type="ARBA" id="ARBA00023163"/>
    </source>
</evidence>
<evidence type="ECO:0000313" key="6">
    <source>
        <dbReference type="EMBL" id="MDP9867173.1"/>
    </source>
</evidence>
<sequence length="297" mass="32891">MDLQTLRWFLSLCETENMRDTAAIEGVNQSTLSRSLARLEADLGVELFHRHGRRLAVNRFGALFRDHAGRAVGDLEAARRRIDALANPDTGLIRLGFLHSVGRWLVPEVLRDYRNVTPGIRFELHQGFARELFTWLHHGDIDAALVTPPPEGTDARWHRLREQQLCIALAADHRLAGTPGLALGDVRDEPFIAFARTTDLRRVIDGLCREAGFEPVIAFESEEIATVRGLIGAGLGVGILPRPAVLEHDDPVYRPLGPAQQRPIGLAWHPRAVPTAATARFVEHLSGDGRVRADPPV</sequence>
<dbReference type="Proteomes" id="UP001230426">
    <property type="component" value="Unassembled WGS sequence"/>
</dbReference>
<dbReference type="SUPFAM" id="SSF53850">
    <property type="entry name" value="Periplasmic binding protein-like II"/>
    <property type="match status" value="1"/>
</dbReference>
<evidence type="ECO:0000256" key="3">
    <source>
        <dbReference type="ARBA" id="ARBA00023125"/>
    </source>
</evidence>
<evidence type="ECO:0000259" key="5">
    <source>
        <dbReference type="PROSITE" id="PS50931"/>
    </source>
</evidence>
<dbReference type="Pfam" id="PF03466">
    <property type="entry name" value="LysR_substrate"/>
    <property type="match status" value="1"/>
</dbReference>
<keyword evidence="3 6" id="KW-0238">DNA-binding</keyword>
<dbReference type="PANTHER" id="PTHR30346">
    <property type="entry name" value="TRANSCRIPTIONAL DUAL REGULATOR HCAR-RELATED"/>
    <property type="match status" value="1"/>
</dbReference>
<dbReference type="Gene3D" id="3.40.190.290">
    <property type="match status" value="1"/>
</dbReference>
<evidence type="ECO:0000256" key="1">
    <source>
        <dbReference type="ARBA" id="ARBA00009437"/>
    </source>
</evidence>
<proteinExistence type="inferred from homology"/>
<dbReference type="Pfam" id="PF00126">
    <property type="entry name" value="HTH_1"/>
    <property type="match status" value="1"/>
</dbReference>
<name>A0ABT9RDG6_9ACTN</name>
<accession>A0ABT9RDG6</accession>
<evidence type="ECO:0000313" key="7">
    <source>
        <dbReference type="Proteomes" id="UP001230426"/>
    </source>
</evidence>
<dbReference type="PANTHER" id="PTHR30346:SF28">
    <property type="entry name" value="HTH-TYPE TRANSCRIPTIONAL REGULATOR CYNR"/>
    <property type="match status" value="1"/>
</dbReference>
<keyword evidence="2" id="KW-0805">Transcription regulation</keyword>
<organism evidence="6 7">
    <name type="scientific">Streptosporangium brasiliense</name>
    <dbReference type="NCBI Taxonomy" id="47480"/>
    <lineage>
        <taxon>Bacteria</taxon>
        <taxon>Bacillati</taxon>
        <taxon>Actinomycetota</taxon>
        <taxon>Actinomycetes</taxon>
        <taxon>Streptosporangiales</taxon>
        <taxon>Streptosporangiaceae</taxon>
        <taxon>Streptosporangium</taxon>
    </lineage>
</organism>
<reference evidence="6 7" key="1">
    <citation type="submission" date="2023-07" db="EMBL/GenBank/DDBJ databases">
        <title>Sequencing the genomes of 1000 actinobacteria strains.</title>
        <authorList>
            <person name="Klenk H.-P."/>
        </authorList>
    </citation>
    <scope>NUCLEOTIDE SEQUENCE [LARGE SCALE GENOMIC DNA]</scope>
    <source>
        <strain evidence="6 7">DSM 44109</strain>
    </source>
</reference>
<dbReference type="InterPro" id="IPR036390">
    <property type="entry name" value="WH_DNA-bd_sf"/>
</dbReference>
<dbReference type="InterPro" id="IPR000847">
    <property type="entry name" value="LysR_HTH_N"/>
</dbReference>
<feature type="domain" description="HTH lysR-type" evidence="5">
    <location>
        <begin position="1"/>
        <end position="58"/>
    </location>
</feature>
<gene>
    <name evidence="6" type="ORF">J2S55_006439</name>
</gene>
<protein>
    <submittedName>
        <fullName evidence="6">DNA-binding transcriptional LysR family regulator</fullName>
    </submittedName>
</protein>
<dbReference type="SUPFAM" id="SSF46785">
    <property type="entry name" value="Winged helix' DNA-binding domain"/>
    <property type="match status" value="1"/>
</dbReference>
<keyword evidence="7" id="KW-1185">Reference proteome</keyword>
<dbReference type="InterPro" id="IPR005119">
    <property type="entry name" value="LysR_subst-bd"/>
</dbReference>
<dbReference type="InterPro" id="IPR036388">
    <property type="entry name" value="WH-like_DNA-bd_sf"/>
</dbReference>
<dbReference type="GO" id="GO:0003677">
    <property type="term" value="F:DNA binding"/>
    <property type="evidence" value="ECO:0007669"/>
    <property type="project" value="UniProtKB-KW"/>
</dbReference>
<dbReference type="RefSeq" id="WP_306868542.1">
    <property type="nucleotide sequence ID" value="NZ_JAUSRB010000002.1"/>
</dbReference>